<proteinExistence type="inferred from homology"/>
<comment type="similarity">
    <text evidence="2">Belongs to the mitochondrion-specific ribosomal protein mS23 family.</text>
</comment>
<dbReference type="InterPro" id="IPR059242">
    <property type="entry name" value="mS23_dom"/>
</dbReference>
<name>A0A3N2PL14_SODAK</name>
<evidence type="ECO:0000256" key="4">
    <source>
        <dbReference type="ARBA" id="ARBA00023128"/>
    </source>
</evidence>
<dbReference type="CDD" id="cd23701">
    <property type="entry name" value="At1g26750"/>
    <property type="match status" value="1"/>
</dbReference>
<keyword evidence="4 6" id="KW-0496">Mitochondrion</keyword>
<dbReference type="AlphaFoldDB" id="A0A3N2PL14"/>
<evidence type="ECO:0000313" key="8">
    <source>
        <dbReference type="EMBL" id="ROT35218.1"/>
    </source>
</evidence>
<evidence type="ECO:0000256" key="5">
    <source>
        <dbReference type="ARBA" id="ARBA00023274"/>
    </source>
</evidence>
<comment type="subcellular location">
    <subcellularLocation>
        <location evidence="1 6">Mitochondrion</location>
    </subcellularLocation>
</comment>
<reference evidence="8 9" key="1">
    <citation type="journal article" date="2018" name="Mol. Ecol.">
        <title>The obligate alkalophilic soda-lake fungus Sodiomyces alkalinus has shifted to a protein diet.</title>
        <authorList>
            <person name="Grum-Grzhimaylo A.A."/>
            <person name="Falkoski D.L."/>
            <person name="van den Heuvel J."/>
            <person name="Valero-Jimenez C.A."/>
            <person name="Min B."/>
            <person name="Choi I.G."/>
            <person name="Lipzen A."/>
            <person name="Daum C.G."/>
            <person name="Aanen D.K."/>
            <person name="Tsang A."/>
            <person name="Henrissat B."/>
            <person name="Bilanenko E.N."/>
            <person name="de Vries R.P."/>
            <person name="van Kan J.A.L."/>
            <person name="Grigoriev I.V."/>
            <person name="Debets A.J.M."/>
        </authorList>
    </citation>
    <scope>NUCLEOTIDE SEQUENCE [LARGE SCALE GENOMIC DNA]</scope>
    <source>
        <strain evidence="8 9">F11</strain>
    </source>
</reference>
<evidence type="ECO:0000313" key="9">
    <source>
        <dbReference type="Proteomes" id="UP000272025"/>
    </source>
</evidence>
<dbReference type="PANTHER" id="PTHR37799:SF1">
    <property type="entry name" value="SMALL RIBOSOMAL SUBUNIT PROTEIN MS23"/>
    <property type="match status" value="1"/>
</dbReference>
<dbReference type="OrthoDB" id="5542239at2759"/>
<evidence type="ECO:0000256" key="2">
    <source>
        <dbReference type="ARBA" id="ARBA00009864"/>
    </source>
</evidence>
<dbReference type="InterPro" id="IPR016939">
    <property type="entry name" value="Ribosomal_mS23_fun"/>
</dbReference>
<keyword evidence="3 6" id="KW-0689">Ribosomal protein</keyword>
<dbReference type="Pfam" id="PF13741">
    <property type="entry name" value="MRP-S25"/>
    <property type="match status" value="1"/>
</dbReference>
<keyword evidence="5 6" id="KW-0687">Ribonucleoprotein</keyword>
<gene>
    <name evidence="8" type="ORF">SODALDRAFT_363905</name>
</gene>
<dbReference type="RefSeq" id="XP_028463024.1">
    <property type="nucleotide sequence ID" value="XM_028614610.1"/>
</dbReference>
<dbReference type="GO" id="GO:0003735">
    <property type="term" value="F:structural constituent of ribosome"/>
    <property type="evidence" value="ECO:0007669"/>
    <property type="project" value="UniProtKB-UniRule"/>
</dbReference>
<evidence type="ECO:0000256" key="1">
    <source>
        <dbReference type="ARBA" id="ARBA00004173"/>
    </source>
</evidence>
<dbReference type="Proteomes" id="UP000272025">
    <property type="component" value="Unassembled WGS sequence"/>
</dbReference>
<evidence type="ECO:0000256" key="6">
    <source>
        <dbReference type="PIRNR" id="PIRNR029764"/>
    </source>
</evidence>
<dbReference type="STRING" id="1314773.A0A3N2PL14"/>
<accession>A0A3N2PL14</accession>
<evidence type="ECO:0000256" key="7">
    <source>
        <dbReference type="SAM" id="MobiDB-lite"/>
    </source>
</evidence>
<dbReference type="GO" id="GO:0005763">
    <property type="term" value="C:mitochondrial small ribosomal subunit"/>
    <property type="evidence" value="ECO:0007669"/>
    <property type="project" value="UniProtKB-UniRule"/>
</dbReference>
<dbReference type="EMBL" id="ML119062">
    <property type="protein sequence ID" value="ROT35218.1"/>
    <property type="molecule type" value="Genomic_DNA"/>
</dbReference>
<protein>
    <recommendedName>
        <fullName evidence="6">37S ribosomal protein S25, mitochondrial</fullName>
    </recommendedName>
</protein>
<feature type="region of interest" description="Disordered" evidence="7">
    <location>
        <begin position="216"/>
        <end position="242"/>
    </location>
</feature>
<evidence type="ECO:0000256" key="3">
    <source>
        <dbReference type="ARBA" id="ARBA00022980"/>
    </source>
</evidence>
<keyword evidence="9" id="KW-1185">Reference proteome</keyword>
<dbReference type="GeneID" id="39583088"/>
<dbReference type="PIRSF" id="PIRSF029764">
    <property type="entry name" value="RSM25"/>
    <property type="match status" value="1"/>
</dbReference>
<dbReference type="PANTHER" id="PTHR37799">
    <property type="entry name" value="37S RIBOSOMAL PROTEIN S25, MITOCHONDRIAL"/>
    <property type="match status" value="1"/>
</dbReference>
<sequence length="242" mass="28363">MGKQLRAQRVYQTLTQEMANKVMPAYRVQEPPWYKVLGAVSPSELFTRPIPVQHAPPNTRARKPKNIYKPQKIVYEEDELRSRFYRDHPWELARPRIILELDGKDAMRCDWSKGVRQPGIALSGECAVQRQLWLMHNEGMSKDRAYDVARREFYALRQEEEIEKRVAREEARYVGAYFGKNRLDISQVLEGKEFETWKKWAAQEVAALERNRNTQYAHFGEEDDPADAGVEVEDAEMAEFSR</sequence>
<comment type="subunit">
    <text evidence="6">Component of the mitochondrial small ribosomal subunit.</text>
</comment>
<organism evidence="8 9">
    <name type="scientific">Sodiomyces alkalinus (strain CBS 110278 / VKM F-3762 / F11)</name>
    <name type="common">Alkaliphilic filamentous fungus</name>
    <dbReference type="NCBI Taxonomy" id="1314773"/>
    <lineage>
        <taxon>Eukaryota</taxon>
        <taxon>Fungi</taxon>
        <taxon>Dikarya</taxon>
        <taxon>Ascomycota</taxon>
        <taxon>Pezizomycotina</taxon>
        <taxon>Sordariomycetes</taxon>
        <taxon>Hypocreomycetidae</taxon>
        <taxon>Glomerellales</taxon>
        <taxon>Plectosphaerellaceae</taxon>
        <taxon>Sodiomyces</taxon>
    </lineage>
</organism>
<feature type="compositionally biased region" description="Acidic residues" evidence="7">
    <location>
        <begin position="221"/>
        <end position="242"/>
    </location>
</feature>